<name>F6FIQ7_MYCHI</name>
<feature type="region of interest" description="Disordered" evidence="1">
    <location>
        <begin position="215"/>
        <end position="278"/>
    </location>
</feature>
<feature type="compositionally biased region" description="Polar residues" evidence="1">
    <location>
        <begin position="234"/>
        <end position="249"/>
    </location>
</feature>
<gene>
    <name evidence="2" type="ordered locus">MHF_0841</name>
</gene>
<proteinExistence type="predicted"/>
<dbReference type="Proteomes" id="UP000007952">
    <property type="component" value="Chromosome"/>
</dbReference>
<dbReference type="STRING" id="859194.MHF_0841"/>
<reference evidence="2 3" key="1">
    <citation type="journal article" date="2011" name="J. Bacteriol.">
        <title>Complete genome sequences of two hemotropic Mycoplasmas, Mycoplasma haemofelis strain Ohio2 and Mycoplasma suis strain Illinois.</title>
        <authorList>
            <person name="Messick J.B."/>
            <person name="Santos A.P."/>
            <person name="Guimaraes A.M."/>
        </authorList>
    </citation>
    <scope>NUCLEOTIDE SEQUENCE [LARGE SCALE GENOMIC DNA]</scope>
    <source>
        <strain evidence="2 3">Ohio2</strain>
    </source>
</reference>
<accession>F6FIQ7</accession>
<evidence type="ECO:0000256" key="1">
    <source>
        <dbReference type="SAM" id="MobiDB-lite"/>
    </source>
</evidence>
<organism evidence="2 3">
    <name type="scientific">Mycoplasma haemofelis (strain Ohio2)</name>
    <dbReference type="NCBI Taxonomy" id="859194"/>
    <lineage>
        <taxon>Bacteria</taxon>
        <taxon>Bacillati</taxon>
        <taxon>Mycoplasmatota</taxon>
        <taxon>Mollicutes</taxon>
        <taxon>Mycoplasmataceae</taxon>
        <taxon>Mycoplasma</taxon>
    </lineage>
</organism>
<dbReference type="HOGENOM" id="CLU_087258_0_0_14"/>
<dbReference type="AlphaFoldDB" id="F6FIQ7"/>
<sequence>MSAFAPLKLAGLTCAGVGGTCSVVYAGGSFISDISSVEADDDSVIKTIADDFSTRMISSSGNRSAAVWSKRLTQLRKDKGKTLDKDLTLIRDDNSKKEADLKTWCEEAKIKPSKTEESKLVSEGVEAYCTYVIEDQVSRAMSRSKTEASDWELVNKKFVEGKKESYSKELQAFFDEVKGHESTSEKLKDWCFKKYDEPFKGKDDPVFKEVSKVCATVNPPKPPAKPAAAKPEANKQTDPVNTQPQDQATVPQSPSQPAVSSSPVASPQPSGAKQAGDI</sequence>
<dbReference type="KEGG" id="mhf:MHF_0841"/>
<dbReference type="BioCyc" id="MHAE859194:G1GR7-839-MONOMER"/>
<protein>
    <submittedName>
        <fullName evidence="2">Uncharacterized protein</fullName>
    </submittedName>
</protein>
<dbReference type="EMBL" id="CP002808">
    <property type="protein sequence ID" value="AEG73105.1"/>
    <property type="molecule type" value="Genomic_DNA"/>
</dbReference>
<evidence type="ECO:0000313" key="2">
    <source>
        <dbReference type="EMBL" id="AEG73105.1"/>
    </source>
</evidence>
<reference key="2">
    <citation type="submission" date="2011-05" db="EMBL/GenBank/DDBJ databases">
        <title>The Genome of Mycoplasma haemofelis Strain Ohio2, a pathogenic hemoplasma of the cat.</title>
        <authorList>
            <person name="Santos A.P."/>
            <person name="Guimaraes A.M.S."/>
            <person name="SanMiguel P.J."/>
            <person name="Martin S.W."/>
            <person name="Messick J.B."/>
        </authorList>
    </citation>
    <scope>NUCLEOTIDE SEQUENCE</scope>
    <source>
        <strain>Ohio2</strain>
    </source>
</reference>
<evidence type="ECO:0000313" key="3">
    <source>
        <dbReference type="Proteomes" id="UP000007952"/>
    </source>
</evidence>
<feature type="compositionally biased region" description="Low complexity" evidence="1">
    <location>
        <begin position="250"/>
        <end position="270"/>
    </location>
</feature>